<dbReference type="InterPro" id="IPR036097">
    <property type="entry name" value="HisK_dim/P_sf"/>
</dbReference>
<evidence type="ECO:0000259" key="18">
    <source>
        <dbReference type="PROSITE" id="PS50110"/>
    </source>
</evidence>
<dbReference type="CDD" id="cd17546">
    <property type="entry name" value="REC_hyHK_CKI1_RcsC-like"/>
    <property type="match status" value="1"/>
</dbReference>
<protein>
    <recommendedName>
        <fullName evidence="13">Circadian input-output histidine kinase CikA</fullName>
        <ecNumber evidence="4">2.7.13.3</ecNumber>
    </recommendedName>
</protein>
<dbReference type="PANTHER" id="PTHR45339:SF1">
    <property type="entry name" value="HYBRID SIGNAL TRANSDUCTION HISTIDINE KINASE J"/>
    <property type="match status" value="1"/>
</dbReference>
<dbReference type="Pfam" id="PF12729">
    <property type="entry name" value="4HB_MCP_1"/>
    <property type="match status" value="1"/>
</dbReference>
<evidence type="ECO:0000256" key="14">
    <source>
        <dbReference type="PROSITE-ProRule" id="PRU00169"/>
    </source>
</evidence>
<feature type="domain" description="Histidine kinase" evidence="17">
    <location>
        <begin position="576"/>
        <end position="802"/>
    </location>
</feature>
<dbReference type="SUPFAM" id="SSF52172">
    <property type="entry name" value="CheY-like"/>
    <property type="match status" value="2"/>
</dbReference>
<dbReference type="InterPro" id="IPR003018">
    <property type="entry name" value="GAF"/>
</dbReference>
<dbReference type="Gene3D" id="3.40.50.2300">
    <property type="match status" value="2"/>
</dbReference>
<evidence type="ECO:0000256" key="11">
    <source>
        <dbReference type="ARBA" id="ARBA00023012"/>
    </source>
</evidence>
<dbReference type="Gene3D" id="3.30.565.10">
    <property type="entry name" value="Histidine kinase-like ATPase, C-terminal domain"/>
    <property type="match status" value="1"/>
</dbReference>
<evidence type="ECO:0000256" key="5">
    <source>
        <dbReference type="ARBA" id="ARBA00022475"/>
    </source>
</evidence>
<feature type="coiled-coil region" evidence="15">
    <location>
        <begin position="465"/>
        <end position="566"/>
    </location>
</feature>
<reference evidence="20 21" key="1">
    <citation type="submission" date="2019-07" db="EMBL/GenBank/DDBJ databases">
        <authorList>
            <person name="Kim J."/>
        </authorList>
    </citation>
    <scope>NUCLEOTIDE SEQUENCE [LARGE SCALE GENOMIC DNA]</scope>
    <source>
        <strain evidence="20 21">JC52</strain>
    </source>
</reference>
<accession>A0A559K7K7</accession>
<comment type="catalytic activity">
    <reaction evidence="1">
        <text>ATP + protein L-histidine = ADP + protein N-phospho-L-histidine.</text>
        <dbReference type="EC" id="2.7.13.3"/>
    </reaction>
</comment>
<evidence type="ECO:0000256" key="10">
    <source>
        <dbReference type="ARBA" id="ARBA00022840"/>
    </source>
</evidence>
<dbReference type="GO" id="GO:0005886">
    <property type="term" value="C:plasma membrane"/>
    <property type="evidence" value="ECO:0007669"/>
    <property type="project" value="UniProtKB-SubCell"/>
</dbReference>
<dbReference type="Pfam" id="PF00672">
    <property type="entry name" value="HAMP"/>
    <property type="match status" value="1"/>
</dbReference>
<dbReference type="SUPFAM" id="SSF55874">
    <property type="entry name" value="ATPase domain of HSP90 chaperone/DNA topoisomerase II/histidine kinase"/>
    <property type="match status" value="1"/>
</dbReference>
<dbReference type="SMART" id="SM00448">
    <property type="entry name" value="REC"/>
    <property type="match status" value="2"/>
</dbReference>
<evidence type="ECO:0000256" key="6">
    <source>
        <dbReference type="ARBA" id="ARBA00022553"/>
    </source>
</evidence>
<keyword evidence="9" id="KW-0418">Kinase</keyword>
<dbReference type="Gene3D" id="6.10.340.10">
    <property type="match status" value="1"/>
</dbReference>
<dbReference type="CDD" id="cd19411">
    <property type="entry name" value="MCP2201-like_sensor"/>
    <property type="match status" value="1"/>
</dbReference>
<gene>
    <name evidence="20" type="ORF">FPZ49_20930</name>
</gene>
<comment type="caution">
    <text evidence="20">The sequence shown here is derived from an EMBL/GenBank/DDBJ whole genome shotgun (WGS) entry which is preliminary data.</text>
</comment>
<keyword evidence="5" id="KW-1003">Cell membrane</keyword>
<evidence type="ECO:0000256" key="1">
    <source>
        <dbReference type="ARBA" id="ARBA00000085"/>
    </source>
</evidence>
<evidence type="ECO:0000313" key="21">
    <source>
        <dbReference type="Proteomes" id="UP000317036"/>
    </source>
</evidence>
<dbReference type="SUPFAM" id="SSF47384">
    <property type="entry name" value="Homodimeric domain of signal transducing histidine kinase"/>
    <property type="match status" value="1"/>
</dbReference>
<keyword evidence="7" id="KW-0808">Transferase</keyword>
<dbReference type="SMART" id="SM00387">
    <property type="entry name" value="HATPase_c"/>
    <property type="match status" value="1"/>
</dbReference>
<dbReference type="PRINTS" id="PR00344">
    <property type="entry name" value="BCTRLSENSOR"/>
</dbReference>
<dbReference type="CDD" id="cd16922">
    <property type="entry name" value="HATPase_EvgS-ArcB-TorS-like"/>
    <property type="match status" value="1"/>
</dbReference>
<dbReference type="CDD" id="cd06225">
    <property type="entry name" value="HAMP"/>
    <property type="match status" value="1"/>
</dbReference>
<dbReference type="PANTHER" id="PTHR45339">
    <property type="entry name" value="HYBRID SIGNAL TRANSDUCTION HISTIDINE KINASE J"/>
    <property type="match status" value="1"/>
</dbReference>
<dbReference type="FunFam" id="3.30.565.10:FF:000010">
    <property type="entry name" value="Sensor histidine kinase RcsC"/>
    <property type="match status" value="1"/>
</dbReference>
<dbReference type="InterPro" id="IPR003594">
    <property type="entry name" value="HATPase_dom"/>
</dbReference>
<dbReference type="SMART" id="SM00065">
    <property type="entry name" value="GAF"/>
    <property type="match status" value="1"/>
</dbReference>
<evidence type="ECO:0000256" key="9">
    <source>
        <dbReference type="ARBA" id="ARBA00022777"/>
    </source>
</evidence>
<dbReference type="InterPro" id="IPR003660">
    <property type="entry name" value="HAMP_dom"/>
</dbReference>
<keyword evidence="16" id="KW-0812">Transmembrane</keyword>
<dbReference type="InterPro" id="IPR004358">
    <property type="entry name" value="Sig_transdc_His_kin-like_C"/>
</dbReference>
<organism evidence="20 21">
    <name type="scientific">Paenibacillus cremeus</name>
    <dbReference type="NCBI Taxonomy" id="2163881"/>
    <lineage>
        <taxon>Bacteria</taxon>
        <taxon>Bacillati</taxon>
        <taxon>Bacillota</taxon>
        <taxon>Bacilli</taxon>
        <taxon>Bacillales</taxon>
        <taxon>Paenibacillaceae</taxon>
        <taxon>Paenibacillus</taxon>
    </lineage>
</organism>
<dbReference type="CDD" id="cd00156">
    <property type="entry name" value="REC"/>
    <property type="match status" value="1"/>
</dbReference>
<dbReference type="SMART" id="SM00388">
    <property type="entry name" value="HisKA"/>
    <property type="match status" value="1"/>
</dbReference>
<evidence type="ECO:0000256" key="7">
    <source>
        <dbReference type="ARBA" id="ARBA00022679"/>
    </source>
</evidence>
<dbReference type="InterPro" id="IPR005467">
    <property type="entry name" value="His_kinase_dom"/>
</dbReference>
<dbReference type="PROSITE" id="PS50109">
    <property type="entry name" value="HIS_KIN"/>
    <property type="match status" value="1"/>
</dbReference>
<dbReference type="AlphaFoldDB" id="A0A559K7K7"/>
<evidence type="ECO:0000256" key="2">
    <source>
        <dbReference type="ARBA" id="ARBA00004651"/>
    </source>
</evidence>
<dbReference type="EC" id="2.7.13.3" evidence="4"/>
<comment type="similarity">
    <text evidence="3">In the N-terminal section; belongs to the phytochrome family.</text>
</comment>
<dbReference type="InterPro" id="IPR001789">
    <property type="entry name" value="Sig_transdc_resp-reg_receiver"/>
</dbReference>
<dbReference type="Pfam" id="PF13185">
    <property type="entry name" value="GAF_2"/>
    <property type="match status" value="1"/>
</dbReference>
<evidence type="ECO:0000313" key="20">
    <source>
        <dbReference type="EMBL" id="TVY08063.1"/>
    </source>
</evidence>
<keyword evidence="15" id="KW-0175">Coiled coil</keyword>
<dbReference type="CDD" id="cd00082">
    <property type="entry name" value="HisKA"/>
    <property type="match status" value="1"/>
</dbReference>
<dbReference type="InterPro" id="IPR024478">
    <property type="entry name" value="HlyB_4HB_MCP"/>
</dbReference>
<evidence type="ECO:0000256" key="4">
    <source>
        <dbReference type="ARBA" id="ARBA00012438"/>
    </source>
</evidence>
<dbReference type="OrthoDB" id="9790669at2"/>
<evidence type="ECO:0000256" key="15">
    <source>
        <dbReference type="SAM" id="Coils"/>
    </source>
</evidence>
<feature type="modified residue" description="4-aspartylphosphate" evidence="14">
    <location>
        <position position="1051"/>
    </location>
</feature>
<dbReference type="SUPFAM" id="SSF158472">
    <property type="entry name" value="HAMP domain-like"/>
    <property type="match status" value="1"/>
</dbReference>
<feature type="transmembrane region" description="Helical" evidence="16">
    <location>
        <begin position="34"/>
        <end position="54"/>
    </location>
</feature>
<keyword evidence="12 16" id="KW-0472">Membrane</keyword>
<dbReference type="PROSITE" id="PS50110">
    <property type="entry name" value="RESPONSE_REGULATORY"/>
    <property type="match status" value="2"/>
</dbReference>
<evidence type="ECO:0000259" key="17">
    <source>
        <dbReference type="PROSITE" id="PS50109"/>
    </source>
</evidence>
<sequence>MSMIVFRLWPKYTRAVFSKIKLYKGTIMRIRTKLLVGFSTKPFLIILLISISWYQISSLRETSSLLQQNHQKVILASEIQRGVKDEVIGIRNLFLLNDKVAIEQELLSLQAKGLSVDKSLSLLDSSTGSAEQKNIIEDLKATNQAYKIYRDKVVQLFSQGQRDAAISLINGNSQRLQEDYIKSVDALFDDSDNVLIQSLNSISNDFERQLLWGTILSLLVVAIGIGITAKSILSLATRLKKVSNVMINVANGSVELNTKLEVTSNDEIDDVARSFNTMTQSLEEQAEREKKLNKENEEHAWIKSNVADIATGLSGIQELQLFSQTLLTKVTPLVRASQAIFYIIDTDKQSTEPVLKLLSSYAYKERNHIAGRIRFGEGLVGQAAYENTPILLTNIPADYIRISSGLGEAPPQNIYVLPVSFEGKVIAVVEIASLHSFIPVEQAFLDELIGNLGIILDNFMRRIRLAELLEESQLLTEELQVQSEELQTQQEELKAANEELEEQTQALRQSEEKLQVQQEELEQTNAELREKASMLEIQNLALETTNMEIERARADLEEKAKQLTLSSRYKSEFLANMSHELRTPLNSLLILSKLLADNQNENLSPKQIQFAETIYSSGCDLLTLINEILDLSKIESGKIGVNPGKVQIKKLADYVDNNFRAVAQEKNIGFNIILNDGLPDVIYSDEQRIQQILKNLLSNAFKFTHQGEVTLKIEWLNSESDSEQPKLIFTVTDTGIGIPIDKQDLIFEAFHQADGTTSRKYGGTGLGLTICREIAYLLGGEIVVVSQEGRGSSFSLIIGGYLGIEPNTESLLQLNEAAVTVEQLDNKPELEHKNTSVIDRKSPPQAQESSVSSIKRLLIVDDDLVQRNSLMELIGDRNVIITAVSSAAEAKEELKVGQFDCMVLDLGLPGVTGFEFLDQIKSQPSFDNMAVFIYTGRELTSKEEIMLKRYAHTIIIKDSHSPQRLMEELKLILTPGGELEAYDDPNEDRPMPDIRGLEDRNVLLVDDDVRNVFAISNVLEMYGMQVTLAENGLEAVKILEERSDFDLVLMDIMMPEMDGYEATRVIRSNPQYSELPIIALTAKAMKEDREKCIESGASDYIVKPVIPEQLISLVKVWVCPEEV</sequence>
<dbReference type="Proteomes" id="UP000317036">
    <property type="component" value="Unassembled WGS sequence"/>
</dbReference>
<dbReference type="Gene3D" id="1.10.287.130">
    <property type="match status" value="1"/>
</dbReference>
<dbReference type="InterPro" id="IPR047347">
    <property type="entry name" value="YvaQ-like_sensor"/>
</dbReference>
<name>A0A559K7K7_9BACL</name>
<dbReference type="EMBL" id="VNJI01000028">
    <property type="protein sequence ID" value="TVY08063.1"/>
    <property type="molecule type" value="Genomic_DNA"/>
</dbReference>
<keyword evidence="21" id="KW-1185">Reference proteome</keyword>
<comment type="subcellular location">
    <subcellularLocation>
        <location evidence="2">Cell membrane</location>
        <topology evidence="2">Multi-pass membrane protein</topology>
    </subcellularLocation>
</comment>
<evidence type="ECO:0000256" key="12">
    <source>
        <dbReference type="ARBA" id="ARBA00023136"/>
    </source>
</evidence>
<feature type="domain" description="Response regulatory" evidence="18">
    <location>
        <begin position="1001"/>
        <end position="1118"/>
    </location>
</feature>
<evidence type="ECO:0000256" key="3">
    <source>
        <dbReference type="ARBA" id="ARBA00006402"/>
    </source>
</evidence>
<keyword evidence="6 14" id="KW-0597">Phosphoprotein</keyword>
<dbReference type="Gene3D" id="3.30.450.40">
    <property type="match status" value="1"/>
</dbReference>
<dbReference type="InterPro" id="IPR029016">
    <property type="entry name" value="GAF-like_dom_sf"/>
</dbReference>
<evidence type="ECO:0000259" key="19">
    <source>
        <dbReference type="PROSITE" id="PS50885"/>
    </source>
</evidence>
<dbReference type="Pfam" id="PF02518">
    <property type="entry name" value="HATPase_c"/>
    <property type="match status" value="1"/>
</dbReference>
<dbReference type="SUPFAM" id="SSF55781">
    <property type="entry name" value="GAF domain-like"/>
    <property type="match status" value="1"/>
</dbReference>
<proteinExistence type="inferred from homology"/>
<evidence type="ECO:0000256" key="8">
    <source>
        <dbReference type="ARBA" id="ARBA00022741"/>
    </source>
</evidence>
<dbReference type="PROSITE" id="PS50885">
    <property type="entry name" value="HAMP"/>
    <property type="match status" value="1"/>
</dbReference>
<feature type="domain" description="HAMP" evidence="19">
    <location>
        <begin position="233"/>
        <end position="287"/>
    </location>
</feature>
<dbReference type="InterPro" id="IPR003661">
    <property type="entry name" value="HisK_dim/P_dom"/>
</dbReference>
<dbReference type="GO" id="GO:0005524">
    <property type="term" value="F:ATP binding"/>
    <property type="evidence" value="ECO:0007669"/>
    <property type="project" value="UniProtKB-KW"/>
</dbReference>
<evidence type="ECO:0000256" key="16">
    <source>
        <dbReference type="SAM" id="Phobius"/>
    </source>
</evidence>
<dbReference type="InterPro" id="IPR036890">
    <property type="entry name" value="HATPase_C_sf"/>
</dbReference>
<keyword evidence="10" id="KW-0067">ATP-binding</keyword>
<dbReference type="SMART" id="SM00304">
    <property type="entry name" value="HAMP"/>
    <property type="match status" value="1"/>
</dbReference>
<dbReference type="InterPro" id="IPR011006">
    <property type="entry name" value="CheY-like_superfamily"/>
</dbReference>
<dbReference type="Pfam" id="PF00512">
    <property type="entry name" value="HisKA"/>
    <property type="match status" value="1"/>
</dbReference>
<feature type="domain" description="Response regulatory" evidence="18">
    <location>
        <begin position="856"/>
        <end position="972"/>
    </location>
</feature>
<evidence type="ECO:0000256" key="13">
    <source>
        <dbReference type="ARBA" id="ARBA00074306"/>
    </source>
</evidence>
<keyword evidence="8" id="KW-0547">Nucleotide-binding</keyword>
<keyword evidence="11" id="KW-0902">Two-component regulatory system</keyword>
<feature type="modified residue" description="4-aspartylphosphate" evidence="14">
    <location>
        <position position="905"/>
    </location>
</feature>
<dbReference type="GO" id="GO:0000155">
    <property type="term" value="F:phosphorelay sensor kinase activity"/>
    <property type="evidence" value="ECO:0007669"/>
    <property type="project" value="InterPro"/>
</dbReference>
<keyword evidence="16" id="KW-1133">Transmembrane helix</keyword>
<dbReference type="Pfam" id="PF00072">
    <property type="entry name" value="Response_reg"/>
    <property type="match status" value="2"/>
</dbReference>